<gene>
    <name evidence="2" type="ORF">RFI_01367</name>
</gene>
<comment type="caution">
    <text evidence="2">The sequence shown here is derived from an EMBL/GenBank/DDBJ whole genome shotgun (WGS) entry which is preliminary data.</text>
</comment>
<keyword evidence="3" id="KW-1185">Reference proteome</keyword>
<dbReference type="GO" id="GO:0006508">
    <property type="term" value="P:proteolysis"/>
    <property type="evidence" value="ECO:0007669"/>
    <property type="project" value="InterPro"/>
</dbReference>
<name>X6PBZ1_RETFI</name>
<dbReference type="SUPFAM" id="SSF53474">
    <property type="entry name" value="alpha/beta-Hydrolases"/>
    <property type="match status" value="1"/>
</dbReference>
<dbReference type="Pfam" id="PF00450">
    <property type="entry name" value="Peptidase_S10"/>
    <property type="match status" value="1"/>
</dbReference>
<organism evidence="2 3">
    <name type="scientific">Reticulomyxa filosa</name>
    <dbReference type="NCBI Taxonomy" id="46433"/>
    <lineage>
        <taxon>Eukaryota</taxon>
        <taxon>Sar</taxon>
        <taxon>Rhizaria</taxon>
        <taxon>Retaria</taxon>
        <taxon>Foraminifera</taxon>
        <taxon>Monothalamids</taxon>
        <taxon>Reticulomyxidae</taxon>
        <taxon>Reticulomyxa</taxon>
    </lineage>
</organism>
<accession>X6PBZ1</accession>
<dbReference type="GO" id="GO:0004185">
    <property type="term" value="F:serine-type carboxypeptidase activity"/>
    <property type="evidence" value="ECO:0007669"/>
    <property type="project" value="InterPro"/>
</dbReference>
<proteinExistence type="inferred from homology"/>
<dbReference type="InterPro" id="IPR001563">
    <property type="entry name" value="Peptidase_S10"/>
</dbReference>
<reference evidence="2 3" key="1">
    <citation type="journal article" date="2013" name="Curr. Biol.">
        <title>The Genome of the Foraminiferan Reticulomyxa filosa.</title>
        <authorList>
            <person name="Glockner G."/>
            <person name="Hulsmann N."/>
            <person name="Schleicher M."/>
            <person name="Noegel A.A."/>
            <person name="Eichinger L."/>
            <person name="Gallinger C."/>
            <person name="Pawlowski J."/>
            <person name="Sierra R."/>
            <person name="Euteneuer U."/>
            <person name="Pillet L."/>
            <person name="Moustafa A."/>
            <person name="Platzer M."/>
            <person name="Groth M."/>
            <person name="Szafranski K."/>
            <person name="Schliwa M."/>
        </authorList>
    </citation>
    <scope>NUCLEOTIDE SEQUENCE [LARGE SCALE GENOMIC DNA]</scope>
</reference>
<dbReference type="AlphaFoldDB" id="X6PBZ1"/>
<dbReference type="OrthoDB" id="443318at2759"/>
<dbReference type="InterPro" id="IPR029058">
    <property type="entry name" value="AB_hydrolase_fold"/>
</dbReference>
<evidence type="ECO:0000313" key="3">
    <source>
        <dbReference type="Proteomes" id="UP000023152"/>
    </source>
</evidence>
<comment type="similarity">
    <text evidence="1">Belongs to the peptidase S10 family.</text>
</comment>
<evidence type="ECO:0000256" key="1">
    <source>
        <dbReference type="ARBA" id="ARBA00009431"/>
    </source>
</evidence>
<evidence type="ECO:0000313" key="2">
    <source>
        <dbReference type="EMBL" id="ETO35696.1"/>
    </source>
</evidence>
<protein>
    <submittedName>
        <fullName evidence="2">Uncharacterized protein</fullName>
    </submittedName>
</protein>
<dbReference type="Proteomes" id="UP000023152">
    <property type="component" value="Unassembled WGS sequence"/>
</dbReference>
<sequence length="157" mass="18221">MFVTQYIFCCKYLACVDSTGADIYLNNMTVRQAIHIPSTLTVQWSICSDILNYTTLYDTMEQVYKNIFALDSTVYAFVYNGDTDLACNFLGDEWFVDDLQGVDGDDNYRTWMLDNQIAGWTKDYAKISFVTVRGAGHMFRIYFLPFCFVTQINYHQI</sequence>
<dbReference type="Gene3D" id="3.40.50.1820">
    <property type="entry name" value="alpha/beta hydrolase"/>
    <property type="match status" value="1"/>
</dbReference>
<dbReference type="EMBL" id="ASPP01001397">
    <property type="protein sequence ID" value="ETO35696.1"/>
    <property type="molecule type" value="Genomic_DNA"/>
</dbReference>